<proteinExistence type="predicted"/>
<gene>
    <name evidence="1" type="ORF">UFOPK3174_00695</name>
</gene>
<protein>
    <submittedName>
        <fullName evidence="1">Unannotated protein</fullName>
    </submittedName>
</protein>
<sequence length="145" mass="16074">MIRFVESVCERGCSWLVDDAQNIETGNFASLFCCLTLSVIEICRHSNNCIRNGFAKVSLCIALEFLQDTRTNFLRGVFLAIDIDIPRSTHVSFDRANSALDVCDGLALGHLAHKDFAIFGKGHDRGCCAGTFCVGDNRRLATFEY</sequence>
<name>A0A6J7A2Y7_9ZZZZ</name>
<accession>A0A6J7A2Y7</accession>
<evidence type="ECO:0000313" key="1">
    <source>
        <dbReference type="EMBL" id="CAB4827183.1"/>
    </source>
</evidence>
<reference evidence="1" key="1">
    <citation type="submission" date="2020-05" db="EMBL/GenBank/DDBJ databases">
        <authorList>
            <person name="Chiriac C."/>
            <person name="Salcher M."/>
            <person name="Ghai R."/>
            <person name="Kavagutti S V."/>
        </authorList>
    </citation>
    <scope>NUCLEOTIDE SEQUENCE</scope>
</reference>
<dbReference type="InterPro" id="IPR019651">
    <property type="entry name" value="Glutamate_DH_NAD-spec"/>
</dbReference>
<dbReference type="EMBL" id="CAFABH010000010">
    <property type="protein sequence ID" value="CAB4827183.1"/>
    <property type="molecule type" value="Genomic_DNA"/>
</dbReference>
<dbReference type="AlphaFoldDB" id="A0A6J7A2Y7"/>
<dbReference type="Pfam" id="PF10712">
    <property type="entry name" value="NAD-GH"/>
    <property type="match status" value="2"/>
</dbReference>
<organism evidence="1">
    <name type="scientific">freshwater metagenome</name>
    <dbReference type="NCBI Taxonomy" id="449393"/>
    <lineage>
        <taxon>unclassified sequences</taxon>
        <taxon>metagenomes</taxon>
        <taxon>ecological metagenomes</taxon>
    </lineage>
</organism>